<dbReference type="RefSeq" id="WP_206824134.1">
    <property type="nucleotide sequence ID" value="NZ_JAEMWU010000001.1"/>
</dbReference>
<organism evidence="1 2">
    <name type="scientific">Microbacterium esteraromaticum</name>
    <dbReference type="NCBI Taxonomy" id="57043"/>
    <lineage>
        <taxon>Bacteria</taxon>
        <taxon>Bacillati</taxon>
        <taxon>Actinomycetota</taxon>
        <taxon>Actinomycetes</taxon>
        <taxon>Micrococcales</taxon>
        <taxon>Microbacteriaceae</taxon>
        <taxon>Microbacterium</taxon>
    </lineage>
</organism>
<name>A0A939DYD9_9MICO</name>
<dbReference type="Proteomes" id="UP000664385">
    <property type="component" value="Unassembled WGS sequence"/>
</dbReference>
<dbReference type="EMBL" id="JAEMWU010000001">
    <property type="protein sequence ID" value="MBN8206507.1"/>
    <property type="molecule type" value="Genomic_DNA"/>
</dbReference>
<evidence type="ECO:0000313" key="1">
    <source>
        <dbReference type="EMBL" id="MBN8206507.1"/>
    </source>
</evidence>
<accession>A0A939DYD9</accession>
<proteinExistence type="predicted"/>
<comment type="caution">
    <text evidence="1">The sequence shown here is derived from an EMBL/GenBank/DDBJ whole genome shotgun (WGS) entry which is preliminary data.</text>
</comment>
<protein>
    <submittedName>
        <fullName evidence="1">Uncharacterized protein</fullName>
    </submittedName>
</protein>
<gene>
    <name evidence="1" type="ORF">JF543_11135</name>
</gene>
<evidence type="ECO:0000313" key="2">
    <source>
        <dbReference type="Proteomes" id="UP000664385"/>
    </source>
</evidence>
<reference evidence="1" key="1">
    <citation type="submission" date="2020-12" db="EMBL/GenBank/DDBJ databases">
        <title>PHA producing bacteria isolated from mangrove.</title>
        <authorList>
            <person name="Zheng W."/>
            <person name="Yu S."/>
            <person name="Huang Y."/>
        </authorList>
    </citation>
    <scope>NUCLEOTIDE SEQUENCE</scope>
    <source>
        <strain evidence="1">GN8-5</strain>
    </source>
</reference>
<dbReference type="AlphaFoldDB" id="A0A939DYD9"/>
<sequence length="195" mass="21669">MSATTLTPHEAACEFLRVIREGEYDEGDYDQRAHWSMDGQAVAWHHGWDVISDFGLDAEDDEALWLDRTWSEVRGVATEELAEVCSLFTLSGDLSISRTRFLDLLDTTTTNDAREFCHIAGIDRRDPWVVNTLDRHGLSVGSKEYEPLREAAHSTNPDYAIALLRTDLSLDAIVQLCALPPMPVEYAIAMAGGAA</sequence>